<dbReference type="InterPro" id="IPR023828">
    <property type="entry name" value="Peptidase_S8_Ser-AS"/>
</dbReference>
<sequence length="1651" mass="184572">MNSKKTFPISLLALCCPLILMSHSSEVLAEETNLSDLSLPLVSETTDASSSAISKENEKGNQVTDDSAEEESSIKDSSAEKQDDSAQQVDTANVTTPTDTVSPSDVASTSENGAPITNKSETSVLKEKEKSSTNKKIESLTSEQKLDDPELDDEEFDDTELDKEKPTETFGPKRYILQFEDGKKDTILKDLEAIKGLTVKYTYDQLFQGAAVELPESELEKLKKTSGIKTIQESTSYKTSKPRQSEAPLASLMTSPQFKQLHKDLDGRGLVIATIDSGIDLTHPDLRLDITDPDVLNKMKIKDITPNGQFNHKVPHGFNYMRGDTDMIDQAKSPHGMHIAGILAGNSLDPKGFKGIAPNAQLLTYKVFSENYGNTDEYEYVGDDAVFHAMEDAVKRGADVISLSVGERGTGHPDDIFYKAVKKATEAGVIVVAAMGNYGAAPSTNTYDKYTDNSLNTKDLSTTVSVAANPLAIGVGSAQSPIVYLPTLTIGGKNYAYSDLSKHNEKTLSNASASLVYIDQTREDKNHAPLYNKIALVHRGGESVFDKVKKWIGKGAKGVIVINNPTEYSRGNFETHPIIGYHNLDIPNKWAISVSHKDGQELIALAAQQLEQKLTFNKEAVPHQLLNAPRVSGFTSWGANLNLEIKPDLVAPGEDVYSLGNHGKYVMLSGTSMASPYVAGVSALLSQHAKSLLAKSSEKDLSLVELTKLLLMNTAKPLQEQEEANGGRTSLYHSPRQQGAGLTQFEEALKSTVIVTHDNKGAASLKEIGDTKSFKLTFRNLGNTKQSFTLKHGTVQGVTNSERIRLDESGEIAIQAIFPKAIEGASLEHPETVTIDPNSSVTIDVVLKTGQAKDEFVEGYLEFISADKNHPNLSMPYMGFKGEWHKEAIADAPAWEKESKTKLSLLLHPKYKTHDEFEYITIGKEDGKETPNPELYALTTKPRDVNAVSKVAPRYIFLREAQDYEVAIVDRNDDQAKVLQVLQTGHFANKYGSSIYKEYEHYRKHYDTPANENIWEGKLYNRKTGEDEAAPEGQYYYRLRARLTSDSPYQTMYIPIKVDSTRPTYDVTYDTNTNKLTIIPSDNHAIKTVKAKLSYRETPVTKLENHRYEIDLADKDEDRDLSIEVFDQAGNSTEHRLTVANWKKLTGILHIVDNDSEDTEEDEEVITSPRFRNKFNLSTSRSSRLTKQSRDEEADEDDLEDLDDMSEEDIENDDTSEIEEDRQVDKDIDDEDDDEESYDEEFNDDDSGEENSGDDEYEDEESDDEETNDVDEDSKTPSDDDDTFTVSNIPMHNVLKYTYFDIIEDKHNNFASVDKGNILYKVPIFLRQSLRAVITNTNVHYNRNQQIADAYKPFSTVEYRSDSDSDGWTLENLNLPITDGSNQINIKVYQTIDGKEELIFNKGYFLYLDTEKPALALDTSHITFFKEKDDKEVNGTITAQNSKVIITGNIQDNLDGWKLYINNNMIDSRILTGEYGDNGQVFHYELDIEDNDIIKVHALDYLGNEIEYKFYAKVVTEEVPNDNKVPEEIKEYSEQPKNSLDDNQKNHSENDKSHTKAEHQHPHINNLKLEIPLEQEDMSEPNPTNQILQNPIKVDNYKTQISQQTPSAPVSPAETNLPQTGEKNLGLLQLPILGVILSSLATYLGIKRKQD</sequence>
<evidence type="ECO:0000256" key="12">
    <source>
        <dbReference type="SAM" id="SignalP"/>
    </source>
</evidence>
<evidence type="ECO:0000256" key="7">
    <source>
        <dbReference type="ARBA" id="ARBA00022825"/>
    </source>
</evidence>
<dbReference type="Pfam" id="PF00082">
    <property type="entry name" value="Peptidase_S8"/>
    <property type="match status" value="1"/>
</dbReference>
<dbReference type="InterPro" id="IPR003137">
    <property type="entry name" value="PA_domain"/>
</dbReference>
<dbReference type="Proteomes" id="UP000279194">
    <property type="component" value="Unassembled WGS sequence"/>
</dbReference>
<feature type="active site" description="Charge relay system" evidence="8 9">
    <location>
        <position position="672"/>
    </location>
</feature>
<feature type="compositionally biased region" description="Basic and acidic residues" evidence="10">
    <location>
        <begin position="1532"/>
        <end position="1561"/>
    </location>
</feature>
<evidence type="ECO:0000259" key="15">
    <source>
        <dbReference type="Pfam" id="PF05922"/>
    </source>
</evidence>
<evidence type="ECO:0000256" key="11">
    <source>
        <dbReference type="SAM" id="Phobius"/>
    </source>
</evidence>
<dbReference type="Gene3D" id="3.40.50.200">
    <property type="entry name" value="Peptidase S8/S53 domain"/>
    <property type="match status" value="1"/>
</dbReference>
<evidence type="ECO:0000256" key="5">
    <source>
        <dbReference type="ARBA" id="ARBA00022737"/>
    </source>
</evidence>
<dbReference type="PANTHER" id="PTHR43806">
    <property type="entry name" value="PEPTIDASE S8"/>
    <property type="match status" value="1"/>
</dbReference>
<evidence type="ECO:0000256" key="6">
    <source>
        <dbReference type="ARBA" id="ARBA00022801"/>
    </source>
</evidence>
<feature type="compositionally biased region" description="Basic and acidic residues" evidence="10">
    <location>
        <begin position="72"/>
        <end position="84"/>
    </location>
</feature>
<evidence type="ECO:0000256" key="10">
    <source>
        <dbReference type="SAM" id="MobiDB-lite"/>
    </source>
</evidence>
<dbReference type="SUPFAM" id="SSF52025">
    <property type="entry name" value="PA domain"/>
    <property type="match status" value="1"/>
</dbReference>
<dbReference type="InterPro" id="IPR010259">
    <property type="entry name" value="S8pro/Inhibitor_I9"/>
</dbReference>
<dbReference type="PANTHER" id="PTHR43806:SF11">
    <property type="entry name" value="CEREVISIN-RELATED"/>
    <property type="match status" value="1"/>
</dbReference>
<keyword evidence="7 9" id="KW-0720">Serine protease</keyword>
<feature type="region of interest" description="Disordered" evidence="10">
    <location>
        <begin position="1532"/>
        <end position="1562"/>
    </location>
</feature>
<dbReference type="PROSITE" id="PS51892">
    <property type="entry name" value="SUBTILASE"/>
    <property type="match status" value="1"/>
</dbReference>
<dbReference type="PRINTS" id="PR00723">
    <property type="entry name" value="SUBTILISIN"/>
</dbReference>
<feature type="domain" description="Peptidase S8/S53" evidence="13">
    <location>
        <begin position="267"/>
        <end position="722"/>
    </location>
</feature>
<feature type="compositionally biased region" description="Polar residues" evidence="10">
    <location>
        <begin position="85"/>
        <end position="123"/>
    </location>
</feature>
<keyword evidence="11" id="KW-1133">Transmembrane helix</keyword>
<evidence type="ECO:0000313" key="18">
    <source>
        <dbReference type="Proteomes" id="UP000279194"/>
    </source>
</evidence>
<evidence type="ECO:0000259" key="16">
    <source>
        <dbReference type="Pfam" id="PF06280"/>
    </source>
</evidence>
<keyword evidence="2" id="KW-0964">Secreted</keyword>
<feature type="region of interest" description="Disordered" evidence="10">
    <location>
        <begin position="48"/>
        <end position="169"/>
    </location>
</feature>
<dbReference type="Pfam" id="PF05922">
    <property type="entry name" value="Inhibitor_I9"/>
    <property type="match status" value="1"/>
</dbReference>
<keyword evidence="3 9" id="KW-0645">Protease</keyword>
<evidence type="ECO:0008006" key="19">
    <source>
        <dbReference type="Google" id="ProtNLM"/>
    </source>
</evidence>
<dbReference type="Pfam" id="PF06280">
    <property type="entry name" value="fn3_5"/>
    <property type="match status" value="1"/>
</dbReference>
<dbReference type="OrthoDB" id="9798386at2"/>
<keyword evidence="11" id="KW-0472">Membrane</keyword>
<name>A0A3L9DML2_9STRE</name>
<dbReference type="Pfam" id="PF02225">
    <property type="entry name" value="PA"/>
    <property type="match status" value="1"/>
</dbReference>
<dbReference type="InterPro" id="IPR010435">
    <property type="entry name" value="C5a/SBT2-like_Fn3"/>
</dbReference>
<feature type="compositionally biased region" description="Acidic residues" evidence="10">
    <location>
        <begin position="1192"/>
        <end position="1220"/>
    </location>
</feature>
<gene>
    <name evidence="17" type="ORF">EAF07_10215</name>
</gene>
<dbReference type="PROSITE" id="PS00137">
    <property type="entry name" value="SUBTILASE_HIS"/>
    <property type="match status" value="1"/>
</dbReference>
<evidence type="ECO:0000256" key="4">
    <source>
        <dbReference type="ARBA" id="ARBA00022729"/>
    </source>
</evidence>
<dbReference type="Gene3D" id="3.50.30.30">
    <property type="match status" value="1"/>
</dbReference>
<feature type="active site" description="Charge relay system" evidence="8 9">
    <location>
        <position position="335"/>
    </location>
</feature>
<feature type="compositionally biased region" description="Basic and acidic residues" evidence="10">
    <location>
        <begin position="124"/>
        <end position="148"/>
    </location>
</feature>
<evidence type="ECO:0000256" key="2">
    <source>
        <dbReference type="ARBA" id="ARBA00022512"/>
    </source>
</evidence>
<keyword evidence="5" id="KW-0677">Repeat</keyword>
<feature type="active site" description="Charge relay system" evidence="8 9">
    <location>
        <position position="276"/>
    </location>
</feature>
<feature type="domain" description="C5a peptidase/Subtilisin-like protease SBT2-like Fn3-like" evidence="16">
    <location>
        <begin position="764"/>
        <end position="878"/>
    </location>
</feature>
<feature type="compositionally biased region" description="Acidic residues" evidence="10">
    <location>
        <begin position="149"/>
        <end position="161"/>
    </location>
</feature>
<evidence type="ECO:0000256" key="8">
    <source>
        <dbReference type="PIRSR" id="PIRSR615500-1"/>
    </source>
</evidence>
<dbReference type="InterPro" id="IPR034216">
    <property type="entry name" value="C5a_Peptidase"/>
</dbReference>
<feature type="signal peptide" evidence="12">
    <location>
        <begin position="1"/>
        <end position="29"/>
    </location>
</feature>
<protein>
    <recommendedName>
        <fullName evidence="19">C5a peptidase</fullName>
    </recommendedName>
</protein>
<evidence type="ECO:0000256" key="1">
    <source>
        <dbReference type="ARBA" id="ARBA00011073"/>
    </source>
</evidence>
<dbReference type="GO" id="GO:0006508">
    <property type="term" value="P:proteolysis"/>
    <property type="evidence" value="ECO:0007669"/>
    <property type="project" value="UniProtKB-KW"/>
</dbReference>
<evidence type="ECO:0000259" key="13">
    <source>
        <dbReference type="Pfam" id="PF00082"/>
    </source>
</evidence>
<evidence type="ECO:0000256" key="9">
    <source>
        <dbReference type="PROSITE-ProRule" id="PRU01240"/>
    </source>
</evidence>
<dbReference type="EMBL" id="RCVM01000034">
    <property type="protein sequence ID" value="RLY01143.1"/>
    <property type="molecule type" value="Genomic_DNA"/>
</dbReference>
<keyword evidence="2" id="KW-0134">Cell wall</keyword>
<dbReference type="CDD" id="cd07475">
    <property type="entry name" value="Peptidases_S8_C5a_Peptidase"/>
    <property type="match status" value="1"/>
</dbReference>
<organism evidence="17 18">
    <name type="scientific">Streptococcus hillyeri</name>
    <dbReference type="NCBI Taxonomy" id="2282420"/>
    <lineage>
        <taxon>Bacteria</taxon>
        <taxon>Bacillati</taxon>
        <taxon>Bacillota</taxon>
        <taxon>Bacilli</taxon>
        <taxon>Lactobacillales</taxon>
        <taxon>Streptococcaceae</taxon>
        <taxon>Streptococcus</taxon>
    </lineage>
</organism>
<keyword evidence="18" id="KW-1185">Reference proteome</keyword>
<evidence type="ECO:0000259" key="14">
    <source>
        <dbReference type="Pfam" id="PF02225"/>
    </source>
</evidence>
<comment type="similarity">
    <text evidence="1 9">Belongs to the peptidase S8 family.</text>
</comment>
<evidence type="ECO:0000313" key="17">
    <source>
        <dbReference type="EMBL" id="RLY01143.1"/>
    </source>
</evidence>
<dbReference type="SUPFAM" id="SSF54897">
    <property type="entry name" value="Protease propeptides/inhibitors"/>
    <property type="match status" value="1"/>
</dbReference>
<dbReference type="PROSITE" id="PS00138">
    <property type="entry name" value="SUBTILASE_SER"/>
    <property type="match status" value="1"/>
</dbReference>
<dbReference type="SUPFAM" id="SSF52743">
    <property type="entry name" value="Subtilisin-like"/>
    <property type="match status" value="1"/>
</dbReference>
<dbReference type="InterPro" id="IPR036852">
    <property type="entry name" value="Peptidase_S8/S53_dom_sf"/>
</dbReference>
<dbReference type="InterPro" id="IPR022398">
    <property type="entry name" value="Peptidase_S8_His-AS"/>
</dbReference>
<feature type="compositionally biased region" description="Acidic residues" evidence="10">
    <location>
        <begin position="1227"/>
        <end position="1272"/>
    </location>
</feature>
<dbReference type="InterPro" id="IPR050131">
    <property type="entry name" value="Peptidase_S8_subtilisin-like"/>
</dbReference>
<dbReference type="InterPro" id="IPR046450">
    <property type="entry name" value="PA_dom_sf"/>
</dbReference>
<dbReference type="GO" id="GO:0004252">
    <property type="term" value="F:serine-type endopeptidase activity"/>
    <property type="evidence" value="ECO:0007669"/>
    <property type="project" value="UniProtKB-UniRule"/>
</dbReference>
<keyword evidence="11" id="KW-0812">Transmembrane</keyword>
<dbReference type="CDD" id="cd00538">
    <property type="entry name" value="PA"/>
    <property type="match status" value="1"/>
</dbReference>
<proteinExistence type="inferred from homology"/>
<keyword evidence="6 9" id="KW-0378">Hydrolase</keyword>
<dbReference type="InterPro" id="IPR037045">
    <property type="entry name" value="S8pro/Inhibitor_I9_sf"/>
</dbReference>
<feature type="chain" id="PRO_5018027879" description="C5a peptidase" evidence="12">
    <location>
        <begin position="30"/>
        <end position="1651"/>
    </location>
</feature>
<feature type="domain" description="PA" evidence="14">
    <location>
        <begin position="513"/>
        <end position="602"/>
    </location>
</feature>
<dbReference type="Gene3D" id="2.60.40.1710">
    <property type="entry name" value="Subtilisin-like superfamily"/>
    <property type="match status" value="1"/>
</dbReference>
<accession>A0A3L9DML2</accession>
<feature type="region of interest" description="Disordered" evidence="10">
    <location>
        <begin position="1181"/>
        <end position="1287"/>
    </location>
</feature>
<dbReference type="GO" id="GO:0016020">
    <property type="term" value="C:membrane"/>
    <property type="evidence" value="ECO:0007669"/>
    <property type="project" value="InterPro"/>
</dbReference>
<feature type="compositionally biased region" description="Polar residues" evidence="10">
    <location>
        <begin position="48"/>
        <end position="65"/>
    </location>
</feature>
<comment type="caution">
    <text evidence="17">The sequence shown here is derived from an EMBL/GenBank/DDBJ whole genome shotgun (WGS) entry which is preliminary data.</text>
</comment>
<dbReference type="InterPro" id="IPR015500">
    <property type="entry name" value="Peptidase_S8_subtilisin-rel"/>
</dbReference>
<dbReference type="Gene3D" id="3.30.70.80">
    <property type="entry name" value="Peptidase S8 propeptide/proteinase inhibitor I9"/>
    <property type="match status" value="1"/>
</dbReference>
<dbReference type="RefSeq" id="WP_121836440.1">
    <property type="nucleotide sequence ID" value="NZ_RCVM01000034.1"/>
</dbReference>
<keyword evidence="4 12" id="KW-0732">Signal</keyword>
<feature type="domain" description="Inhibitor I9" evidence="15">
    <location>
        <begin position="197"/>
        <end position="239"/>
    </location>
</feature>
<feature type="transmembrane region" description="Helical" evidence="11">
    <location>
        <begin position="1625"/>
        <end position="1646"/>
    </location>
</feature>
<evidence type="ECO:0000256" key="3">
    <source>
        <dbReference type="ARBA" id="ARBA00022670"/>
    </source>
</evidence>
<dbReference type="InterPro" id="IPR000209">
    <property type="entry name" value="Peptidase_S8/S53_dom"/>
</dbReference>
<reference evidence="17 18" key="1">
    <citation type="submission" date="2018-10" db="EMBL/GenBank/DDBJ databases">
        <title>Streptococcus hillyeri sp. nov., isolated from equine tracheal sample.</title>
        <authorList>
            <person name="Macfadyen A.C."/>
            <person name="Waller A."/>
            <person name="Paterson G.K."/>
        </authorList>
    </citation>
    <scope>NUCLEOTIDE SEQUENCE [LARGE SCALE GENOMIC DNA]</scope>
    <source>
        <strain evidence="17 18">28462</strain>
    </source>
</reference>